<name>A0A090GJ11_MESPL</name>
<dbReference type="InterPro" id="IPR002347">
    <property type="entry name" value="SDR_fam"/>
</dbReference>
<dbReference type="PANTHER" id="PTHR42760">
    <property type="entry name" value="SHORT-CHAIN DEHYDROGENASES/REDUCTASES FAMILY MEMBER"/>
    <property type="match status" value="1"/>
</dbReference>
<organism evidence="2 3">
    <name type="scientific">Mesorhizobium plurifarium</name>
    <dbReference type="NCBI Taxonomy" id="69974"/>
    <lineage>
        <taxon>Bacteria</taxon>
        <taxon>Pseudomonadati</taxon>
        <taxon>Pseudomonadota</taxon>
        <taxon>Alphaproteobacteria</taxon>
        <taxon>Hyphomicrobiales</taxon>
        <taxon>Phyllobacteriaceae</taxon>
        <taxon>Mesorhizobium</taxon>
    </lineage>
</organism>
<dbReference type="InterPro" id="IPR036291">
    <property type="entry name" value="NAD(P)-bd_dom_sf"/>
</dbReference>
<sequence>MPAEIPDTTPRRALVTGAAGGLGREVALQLARRGCAVAITDINGEGLTETARQIGQAGAEAEIIVSDFTLEGAPEAAVEKVVARWRGIDILVNNAGYGVIEPFLDATFKAWTRTLALNVTALAMACKAAGRVMREQRSGRIVNITSPGSRMALPDYTAYTASKAGVDSITRAAAVALAPYGVLVNSLAPGMMDTEMQRSTELDLARANGRSDLQAFLDERTRRIPLGRRAEISEVAEAVVWLCLDAPQYMTAERLNMSGGLDKD</sequence>
<evidence type="ECO:0000313" key="2">
    <source>
        <dbReference type="EMBL" id="CDX32860.1"/>
    </source>
</evidence>
<comment type="similarity">
    <text evidence="1">Belongs to the short-chain dehydrogenases/reductases (SDR) family.</text>
</comment>
<evidence type="ECO:0000256" key="1">
    <source>
        <dbReference type="ARBA" id="ARBA00006484"/>
    </source>
</evidence>
<dbReference type="Gene3D" id="3.40.50.720">
    <property type="entry name" value="NAD(P)-binding Rossmann-like Domain"/>
    <property type="match status" value="1"/>
</dbReference>
<proteinExistence type="inferred from homology"/>
<dbReference type="GeneID" id="31889605"/>
<dbReference type="PRINTS" id="PR00080">
    <property type="entry name" value="SDRFAMILY"/>
</dbReference>
<gene>
    <name evidence="2" type="ORF">MPLDJ20_150321</name>
</gene>
<accession>A0A090GJ11</accession>
<evidence type="ECO:0000313" key="3">
    <source>
        <dbReference type="Proteomes" id="UP000046373"/>
    </source>
</evidence>
<dbReference type="GO" id="GO:0016616">
    <property type="term" value="F:oxidoreductase activity, acting on the CH-OH group of donors, NAD or NADP as acceptor"/>
    <property type="evidence" value="ECO:0007669"/>
    <property type="project" value="TreeGrafter"/>
</dbReference>
<dbReference type="FunFam" id="3.40.50.720:FF:000084">
    <property type="entry name" value="Short-chain dehydrogenase reductase"/>
    <property type="match status" value="1"/>
</dbReference>
<dbReference type="PROSITE" id="PS00061">
    <property type="entry name" value="ADH_SHORT"/>
    <property type="match status" value="1"/>
</dbReference>
<dbReference type="PRINTS" id="PR00081">
    <property type="entry name" value="GDHRDH"/>
</dbReference>
<dbReference type="CDD" id="cd05233">
    <property type="entry name" value="SDR_c"/>
    <property type="match status" value="1"/>
</dbReference>
<dbReference type="InterPro" id="IPR020904">
    <property type="entry name" value="Sc_DH/Rdtase_CS"/>
</dbReference>
<reference evidence="2 3" key="1">
    <citation type="submission" date="2014-08" db="EMBL/GenBank/DDBJ databases">
        <authorList>
            <person name="Moulin Lionel"/>
        </authorList>
    </citation>
    <scope>NUCLEOTIDE SEQUENCE [LARGE SCALE GENOMIC DNA]</scope>
</reference>
<dbReference type="EMBL" id="CCNB01000007">
    <property type="protein sequence ID" value="CDX32860.1"/>
    <property type="molecule type" value="Genomic_DNA"/>
</dbReference>
<dbReference type="SUPFAM" id="SSF51735">
    <property type="entry name" value="NAD(P)-binding Rossmann-fold domains"/>
    <property type="match status" value="1"/>
</dbReference>
<dbReference type="Pfam" id="PF13561">
    <property type="entry name" value="adh_short_C2"/>
    <property type="match status" value="1"/>
</dbReference>
<protein>
    <submittedName>
        <fullName evidence="2">Short-chain dehydrogenase/reductase SDR</fullName>
    </submittedName>
</protein>
<dbReference type="AlphaFoldDB" id="A0A090GJ11"/>
<dbReference type="Proteomes" id="UP000046373">
    <property type="component" value="Unassembled WGS sequence"/>
</dbReference>